<reference evidence="2" key="1">
    <citation type="journal article" date="2020" name="mSystems">
        <title>Genome- and Community-Level Interaction Insights into Carbon Utilization and Element Cycling Functions of Hydrothermarchaeota in Hydrothermal Sediment.</title>
        <authorList>
            <person name="Zhou Z."/>
            <person name="Liu Y."/>
            <person name="Xu W."/>
            <person name="Pan J."/>
            <person name="Luo Z.H."/>
            <person name="Li M."/>
        </authorList>
    </citation>
    <scope>NUCLEOTIDE SEQUENCE [LARGE SCALE GENOMIC DNA]</scope>
    <source>
        <strain evidence="2">SpSt-222</strain>
    </source>
</reference>
<proteinExistence type="predicted"/>
<dbReference type="Pfam" id="PF13360">
    <property type="entry name" value="PQQ_2"/>
    <property type="match status" value="1"/>
</dbReference>
<evidence type="ECO:0000259" key="1">
    <source>
        <dbReference type="Pfam" id="PF13360"/>
    </source>
</evidence>
<dbReference type="EMBL" id="DSJL01000011">
    <property type="protein sequence ID" value="HEF66066.1"/>
    <property type="molecule type" value="Genomic_DNA"/>
</dbReference>
<dbReference type="InterPro" id="IPR015943">
    <property type="entry name" value="WD40/YVTN_repeat-like_dom_sf"/>
</dbReference>
<dbReference type="SUPFAM" id="SSF50998">
    <property type="entry name" value="Quinoprotein alcohol dehydrogenase-like"/>
    <property type="match status" value="1"/>
</dbReference>
<dbReference type="AlphaFoldDB" id="A0A7C1G481"/>
<accession>A0A7C1G481</accession>
<dbReference type="PANTHER" id="PTHR19879:SF9">
    <property type="entry name" value="TRANSCRIPTION INITIATION FACTOR TFIID SUBUNIT 5"/>
    <property type="match status" value="1"/>
</dbReference>
<dbReference type="SMART" id="SM00320">
    <property type="entry name" value="WD40"/>
    <property type="match status" value="6"/>
</dbReference>
<feature type="domain" description="Pyrrolo-quinoline quinone repeat" evidence="1">
    <location>
        <begin position="13"/>
        <end position="133"/>
    </location>
</feature>
<name>A0A7C1G481_THERO</name>
<dbReference type="InterPro" id="IPR002372">
    <property type="entry name" value="PQQ_rpt_dom"/>
</dbReference>
<organism evidence="2">
    <name type="scientific">Thermomicrobium roseum</name>
    <dbReference type="NCBI Taxonomy" id="500"/>
    <lineage>
        <taxon>Bacteria</taxon>
        <taxon>Pseudomonadati</taxon>
        <taxon>Thermomicrobiota</taxon>
        <taxon>Thermomicrobia</taxon>
        <taxon>Thermomicrobiales</taxon>
        <taxon>Thermomicrobiaceae</taxon>
        <taxon>Thermomicrobium</taxon>
    </lineage>
</organism>
<dbReference type="InterPro" id="IPR011047">
    <property type="entry name" value="Quinoprotein_ADH-like_sf"/>
</dbReference>
<sequence>MWETAIDDIYDWWSDALAVSSNGQFLAIGGNHLSVFKVQDGRLAWQEDLNGATIAVRFSPSATRLVVLTRTPLNADAVVSVFDAQTGWPACKSEHWHVERACFSPDGKTVAAATSSGDLSVHRAEDGSLQWQTGALYGWRVETLSFSPDGSRIVAIASDGDKVRVLVFAAEDGQPLTETVSDAESATLAFGPAGEIVVAFYARNRSVIRVCYPEADRAFEVPFEAEVKDLQLSPDATLLAVTTWSGNILVYSARDGRLRWVRVGLGRSGSMTWSPDGTVLAVWNEERLALWESEDGRLRWQVGLEGVPQALAFSPVSPLVAVALLDHLQVFDAAKGVSCCDVTLNHIVEPLVFSPDGARLAVGGIPGFCEFAVRDGRPLRQVKPESAVYSLSYSPDGSRLMVIGDFGLQMWDVPGVAE</sequence>
<comment type="caution">
    <text evidence="2">The sequence shown here is derived from an EMBL/GenBank/DDBJ whole genome shotgun (WGS) entry which is preliminary data.</text>
</comment>
<evidence type="ECO:0000313" key="2">
    <source>
        <dbReference type="EMBL" id="HEF66066.1"/>
    </source>
</evidence>
<dbReference type="InterPro" id="IPR001680">
    <property type="entry name" value="WD40_rpt"/>
</dbReference>
<gene>
    <name evidence="2" type="ORF">ENP47_10795</name>
</gene>
<protein>
    <submittedName>
        <fullName evidence="2">WD40 repeat domain-containing protein</fullName>
    </submittedName>
</protein>
<dbReference type="PANTHER" id="PTHR19879">
    <property type="entry name" value="TRANSCRIPTION INITIATION FACTOR TFIID"/>
    <property type="match status" value="1"/>
</dbReference>
<dbReference type="Gene3D" id="2.130.10.10">
    <property type="entry name" value="YVTN repeat-like/Quinoprotein amine dehydrogenase"/>
    <property type="match status" value="3"/>
</dbReference>